<comment type="similarity">
    <text evidence="2">Belongs to the Tim17/Tim22/Tim23 family.</text>
</comment>
<evidence type="ECO:0000256" key="3">
    <source>
        <dbReference type="ARBA" id="ARBA00022692"/>
    </source>
</evidence>
<evidence type="ECO:0000256" key="4">
    <source>
        <dbReference type="ARBA" id="ARBA00022989"/>
    </source>
</evidence>
<dbReference type="PANTHER" id="PTHR13002">
    <property type="entry name" value="C3ORF1 PROTEIN-RELATED"/>
    <property type="match status" value="1"/>
</dbReference>
<organism evidence="12 13">
    <name type="scientific">Astyanax mexicanus</name>
    <name type="common">Blind cave fish</name>
    <name type="synonym">Astyanax fasciatus mexicanus</name>
    <dbReference type="NCBI Taxonomy" id="7994"/>
    <lineage>
        <taxon>Eukaryota</taxon>
        <taxon>Metazoa</taxon>
        <taxon>Chordata</taxon>
        <taxon>Craniata</taxon>
        <taxon>Vertebrata</taxon>
        <taxon>Euteleostomi</taxon>
        <taxon>Actinopterygii</taxon>
        <taxon>Neopterygii</taxon>
        <taxon>Teleostei</taxon>
        <taxon>Ostariophysi</taxon>
        <taxon>Characiformes</taxon>
        <taxon>Characoidei</taxon>
        <taxon>Acestrorhamphidae</taxon>
        <taxon>Acestrorhamphinae</taxon>
        <taxon>Astyanax</taxon>
    </lineage>
</organism>
<evidence type="ECO:0000259" key="11">
    <source>
        <dbReference type="SMART" id="SM00672"/>
    </source>
</evidence>
<reference evidence="12" key="1">
    <citation type="submission" date="2025-08" db="UniProtKB">
        <authorList>
            <consortium name="Ensembl"/>
        </authorList>
    </citation>
    <scope>IDENTIFICATION</scope>
</reference>
<dbReference type="PANTHER" id="PTHR13002:SF1">
    <property type="entry name" value="COMPLEX I ASSEMBLY FACTOR TIMMDC1, MITOCHONDRIAL"/>
    <property type="match status" value="1"/>
</dbReference>
<dbReference type="Proteomes" id="UP000694621">
    <property type="component" value="Unplaced"/>
</dbReference>
<dbReference type="GO" id="GO:0016020">
    <property type="term" value="C:membrane"/>
    <property type="evidence" value="ECO:0007669"/>
    <property type="project" value="UniProtKB-SubCell"/>
</dbReference>
<comment type="function">
    <text evidence="6">Chaperone protein involved in the assembly of the mitochondrial NADH:ubiquinone oxidoreductase complex (complex I). Participates in constructing the membrane arm of complex I.</text>
</comment>
<evidence type="ECO:0000256" key="2">
    <source>
        <dbReference type="ARBA" id="ARBA00008444"/>
    </source>
</evidence>
<feature type="domain" description="Glycosyl transferase CAP10" evidence="11">
    <location>
        <begin position="125"/>
        <end position="372"/>
    </location>
</feature>
<dbReference type="GO" id="GO:0005739">
    <property type="term" value="C:mitochondrion"/>
    <property type="evidence" value="ECO:0007669"/>
    <property type="project" value="TreeGrafter"/>
</dbReference>
<dbReference type="Pfam" id="PF02466">
    <property type="entry name" value="Tim17"/>
    <property type="match status" value="1"/>
</dbReference>
<sequence length="630" mass="71725">MELRWILTLCCVFLLSGAEFSAAQKGPYRPPVDTRWQKYLNKMSEAAKKFQPCSQENCSCHTSVLKDDLQLFRNGISKELMLNTVQRGVGTHYQVIGHKLYREQDCMFPARCSGVEHFILEVIDRLPDMEMVINVRDYPQVPAWSQQLLPVLSFSKTPDYRDIMYPAWTFWEGGPAVWPIYPTGLGRWDLMRDDLKKSAAQWPWKKKSSKGFFRGSRTSPERDPLVLLSREAPDLVDAEYTKNQAWKSEKDTLGRPPAKEIPLVDHCEYKYLFNFRGVAASFRLKHLFLCGSLVFHVGEEWLEFFYPQLRPWVHYIPVRQDLTDLSDLSARWSEMHPERPFPCTPECGVKATDTACPRAFYTGLLCELFRFTLPRVHAAESADTQTNTTLPKHVGRPEFPDTGWDRIKDLIQPETGQGYSEELKNVVKSGITAALVGMVYGGLPAGRHARERYIQLSQAEIFRNRADAVRSAHNAAIRGFVRYGWRWSWRMAAFVTLFNSVSTGLSVYRDENAMSHFAAAGAVTGGVFRMNLGLRGLVAGTIIGAALGVPAGALIIGLQKLGGETMREKRRRERRELYELKVAEWNARLQLTDSVIDEISGKDMDTDLQRIEELLNLPRNEDSTKSSEGH</sequence>
<comment type="subcellular location">
    <subcellularLocation>
        <location evidence="1">Membrane</location>
        <topology evidence="1">Multi-pass membrane protein</topology>
    </subcellularLocation>
</comment>
<keyword evidence="4 9" id="KW-1133">Transmembrane helix</keyword>
<accession>A0A8B9KYM2</accession>
<keyword evidence="10" id="KW-0732">Signal</keyword>
<evidence type="ECO:0000256" key="1">
    <source>
        <dbReference type="ARBA" id="ARBA00004141"/>
    </source>
</evidence>
<protein>
    <recommendedName>
        <fullName evidence="7">Complex I assembly factor TIMMDC1, mitochondrial</fullName>
    </recommendedName>
    <alternativeName>
        <fullName evidence="8">Translocase of inner mitochondrial membrane domain-containing protein 1</fullName>
    </alternativeName>
</protein>
<evidence type="ECO:0000256" key="5">
    <source>
        <dbReference type="ARBA" id="ARBA00023136"/>
    </source>
</evidence>
<name>A0A8B9KYM2_ASTMX</name>
<evidence type="ECO:0000256" key="7">
    <source>
        <dbReference type="ARBA" id="ARBA00040778"/>
    </source>
</evidence>
<dbReference type="Pfam" id="PF05686">
    <property type="entry name" value="Glyco_transf_90"/>
    <property type="match status" value="1"/>
</dbReference>
<evidence type="ECO:0000256" key="6">
    <source>
        <dbReference type="ARBA" id="ARBA00037236"/>
    </source>
</evidence>
<evidence type="ECO:0000256" key="10">
    <source>
        <dbReference type="SAM" id="SignalP"/>
    </source>
</evidence>
<evidence type="ECO:0000256" key="8">
    <source>
        <dbReference type="ARBA" id="ARBA00041344"/>
    </source>
</evidence>
<dbReference type="GO" id="GO:0032981">
    <property type="term" value="P:mitochondrial respiratory chain complex I assembly"/>
    <property type="evidence" value="ECO:0007669"/>
    <property type="project" value="InterPro"/>
</dbReference>
<evidence type="ECO:0000313" key="12">
    <source>
        <dbReference type="Ensembl" id="ENSAMXP00005044203.1"/>
    </source>
</evidence>
<dbReference type="InterPro" id="IPR055299">
    <property type="entry name" value="TIMMDC1"/>
</dbReference>
<feature type="transmembrane region" description="Helical" evidence="9">
    <location>
        <begin position="537"/>
        <end position="562"/>
    </location>
</feature>
<dbReference type="Ensembl" id="ENSAMXT00005048025.1">
    <property type="protein sequence ID" value="ENSAMXP00005044203.1"/>
    <property type="gene ID" value="ENSAMXG00005020489.1"/>
</dbReference>
<evidence type="ECO:0000256" key="9">
    <source>
        <dbReference type="SAM" id="Phobius"/>
    </source>
</evidence>
<feature type="chain" id="PRO_5034563500" description="Complex I assembly factor TIMMDC1, mitochondrial" evidence="10">
    <location>
        <begin position="24"/>
        <end position="630"/>
    </location>
</feature>
<dbReference type="InterPro" id="IPR006598">
    <property type="entry name" value="CAP10"/>
</dbReference>
<keyword evidence="5 9" id="KW-0472">Membrane</keyword>
<keyword evidence="3 9" id="KW-0812">Transmembrane</keyword>
<dbReference type="AlphaFoldDB" id="A0A8B9KYM2"/>
<feature type="signal peptide" evidence="10">
    <location>
        <begin position="1"/>
        <end position="23"/>
    </location>
</feature>
<proteinExistence type="inferred from homology"/>
<evidence type="ECO:0000313" key="13">
    <source>
        <dbReference type="Proteomes" id="UP000694621"/>
    </source>
</evidence>
<dbReference type="SMART" id="SM00672">
    <property type="entry name" value="CAP10"/>
    <property type="match status" value="1"/>
</dbReference>